<name>M5K293_9HYPH</name>
<protein>
    <submittedName>
        <fullName evidence="1">Uncharacterized protein</fullName>
    </submittedName>
</protein>
<dbReference type="AlphaFoldDB" id="M5K293"/>
<evidence type="ECO:0000313" key="1">
    <source>
        <dbReference type="EMBL" id="ELT50999.1"/>
    </source>
</evidence>
<proteinExistence type="predicted"/>
<dbReference type="PATRIC" id="fig|1234597.4.peg.277"/>
<accession>M5K293</accession>
<dbReference type="RefSeq" id="WP_006470393.1">
    <property type="nucleotide sequence ID" value="NZ_AOGE01000005.1"/>
</dbReference>
<dbReference type="EMBL" id="AOGE01000005">
    <property type="protein sequence ID" value="ELT50999.1"/>
    <property type="molecule type" value="Genomic_DNA"/>
</dbReference>
<sequence>MTGKLTEAQFRKAMIRYKRGDSVRQIARDFDISPSALHQRAKRLGIEWGGRAAREARAAQRRLLEEAIAEKAKATVKPVPVVALKQKKATKPRRHNPHVSSIVYPKTVSEIIRLHRLGRTRSEIAALLRMPYRQIETAIELGS</sequence>
<gene>
    <name evidence="1" type="ORF">D584_01358</name>
</gene>
<dbReference type="Proteomes" id="UP000011971">
    <property type="component" value="Unassembled WGS sequence"/>
</dbReference>
<comment type="caution">
    <text evidence="1">The sequence shown here is derived from an EMBL/GenBank/DDBJ whole genome shotgun (WGS) entry which is preliminary data.</text>
</comment>
<dbReference type="Gene3D" id="1.10.10.60">
    <property type="entry name" value="Homeodomain-like"/>
    <property type="match status" value="1"/>
</dbReference>
<evidence type="ECO:0000313" key="2">
    <source>
        <dbReference type="Proteomes" id="UP000011971"/>
    </source>
</evidence>
<organism evidence="1 2">
    <name type="scientific">Brucella intermedia M86</name>
    <dbReference type="NCBI Taxonomy" id="1234597"/>
    <lineage>
        <taxon>Bacteria</taxon>
        <taxon>Pseudomonadati</taxon>
        <taxon>Pseudomonadota</taxon>
        <taxon>Alphaproteobacteria</taxon>
        <taxon>Hyphomicrobiales</taxon>
        <taxon>Brucellaceae</taxon>
        <taxon>Brucella/Ochrobactrum group</taxon>
        <taxon>Brucella</taxon>
    </lineage>
</organism>
<reference evidence="1 2" key="1">
    <citation type="journal article" date="2013" name="Gut Pathog.">
        <title>Draft genome of Ochrobactrum intermedium strain M86 isolated from non-ulcer dyspeptic individual from India.</title>
        <authorList>
            <person name="Kulkarni G."/>
            <person name="Dhotre D."/>
            <person name="Dharne M."/>
            <person name="Shetty S."/>
            <person name="Chowdhury S."/>
            <person name="Misra V."/>
            <person name="Misra S."/>
            <person name="Patole M."/>
            <person name="Shouche Y."/>
        </authorList>
    </citation>
    <scope>NUCLEOTIDE SEQUENCE [LARGE SCALE GENOMIC DNA]</scope>
    <source>
        <strain evidence="1 2">M86</strain>
    </source>
</reference>